<dbReference type="Pfam" id="PF01022">
    <property type="entry name" value="HTH_5"/>
    <property type="match status" value="1"/>
</dbReference>
<dbReference type="SUPFAM" id="SSF46785">
    <property type="entry name" value="Winged helix' DNA-binding domain"/>
    <property type="match status" value="1"/>
</dbReference>
<keyword evidence="3" id="KW-0238">DNA-binding</keyword>
<dbReference type="CDD" id="cd00090">
    <property type="entry name" value="HTH_ARSR"/>
    <property type="match status" value="1"/>
</dbReference>
<dbReference type="PROSITE" id="PS50987">
    <property type="entry name" value="HTH_ARSR_2"/>
    <property type="match status" value="1"/>
</dbReference>
<dbReference type="OrthoDB" id="9814704at2"/>
<organism evidence="6 7">
    <name type="scientific">Ferrimonas aestuarii</name>
    <dbReference type="NCBI Taxonomy" id="2569539"/>
    <lineage>
        <taxon>Bacteria</taxon>
        <taxon>Pseudomonadati</taxon>
        <taxon>Pseudomonadota</taxon>
        <taxon>Gammaproteobacteria</taxon>
        <taxon>Alteromonadales</taxon>
        <taxon>Ferrimonadaceae</taxon>
        <taxon>Ferrimonas</taxon>
    </lineage>
</organism>
<evidence type="ECO:0000256" key="4">
    <source>
        <dbReference type="ARBA" id="ARBA00023163"/>
    </source>
</evidence>
<dbReference type="GO" id="GO:0003677">
    <property type="term" value="F:DNA binding"/>
    <property type="evidence" value="ECO:0007669"/>
    <property type="project" value="UniProtKB-KW"/>
</dbReference>
<proteinExistence type="predicted"/>
<dbReference type="PRINTS" id="PR00778">
    <property type="entry name" value="HTHARSR"/>
</dbReference>
<keyword evidence="2" id="KW-0805">Transcription regulation</keyword>
<dbReference type="EMBL" id="SWCJ01000001">
    <property type="protein sequence ID" value="TKB58733.1"/>
    <property type="molecule type" value="Genomic_DNA"/>
</dbReference>
<feature type="domain" description="HTH arsR-type" evidence="5">
    <location>
        <begin position="3"/>
        <end position="100"/>
    </location>
</feature>
<dbReference type="InterPro" id="IPR051081">
    <property type="entry name" value="HTH_MetalResp_TranReg"/>
</dbReference>
<evidence type="ECO:0000259" key="5">
    <source>
        <dbReference type="PROSITE" id="PS50987"/>
    </source>
</evidence>
<comment type="caution">
    <text evidence="6">The sequence shown here is derived from an EMBL/GenBank/DDBJ whole genome shotgun (WGS) entry which is preliminary data.</text>
</comment>
<evidence type="ECO:0000256" key="3">
    <source>
        <dbReference type="ARBA" id="ARBA00023125"/>
    </source>
</evidence>
<dbReference type="AlphaFoldDB" id="A0A4U1BST6"/>
<keyword evidence="1" id="KW-0059">Arsenical resistance</keyword>
<keyword evidence="7" id="KW-1185">Reference proteome</keyword>
<dbReference type="InterPro" id="IPR001845">
    <property type="entry name" value="HTH_ArsR_DNA-bd_dom"/>
</dbReference>
<dbReference type="Gene3D" id="1.10.10.10">
    <property type="entry name" value="Winged helix-like DNA-binding domain superfamily/Winged helix DNA-binding domain"/>
    <property type="match status" value="1"/>
</dbReference>
<accession>A0A4U1BST6</accession>
<dbReference type="PANTHER" id="PTHR33154:SF18">
    <property type="entry name" value="ARSENICAL RESISTANCE OPERON REPRESSOR"/>
    <property type="match status" value="1"/>
</dbReference>
<dbReference type="NCBIfam" id="NF033788">
    <property type="entry name" value="HTH_metalloreg"/>
    <property type="match status" value="1"/>
</dbReference>
<evidence type="ECO:0000256" key="2">
    <source>
        <dbReference type="ARBA" id="ARBA00023015"/>
    </source>
</evidence>
<protein>
    <submittedName>
        <fullName evidence="6">Winged helix-turn-helix transcriptional regulator</fullName>
    </submittedName>
</protein>
<dbReference type="GO" id="GO:0046685">
    <property type="term" value="P:response to arsenic-containing substance"/>
    <property type="evidence" value="ECO:0007669"/>
    <property type="project" value="UniProtKB-KW"/>
</dbReference>
<dbReference type="Proteomes" id="UP000305675">
    <property type="component" value="Unassembled WGS sequence"/>
</dbReference>
<gene>
    <name evidence="6" type="ORF">FCL42_01230</name>
</gene>
<evidence type="ECO:0000256" key="1">
    <source>
        <dbReference type="ARBA" id="ARBA00022849"/>
    </source>
</evidence>
<dbReference type="PANTHER" id="PTHR33154">
    <property type="entry name" value="TRANSCRIPTIONAL REGULATOR, ARSR FAMILY"/>
    <property type="match status" value="1"/>
</dbReference>
<dbReference type="InterPro" id="IPR036388">
    <property type="entry name" value="WH-like_DNA-bd_sf"/>
</dbReference>
<reference evidence="6 7" key="1">
    <citation type="submission" date="2019-04" db="EMBL/GenBank/DDBJ databases">
        <authorList>
            <person name="Hwang J.C."/>
        </authorList>
    </citation>
    <scope>NUCLEOTIDE SEQUENCE [LARGE SCALE GENOMIC DNA]</scope>
    <source>
        <strain evidence="6 7">IMCC35002</strain>
    </source>
</reference>
<dbReference type="InterPro" id="IPR011991">
    <property type="entry name" value="ArsR-like_HTH"/>
</dbReference>
<sequence>MPYDPTQYEARAQVLKALAHPIRLWLVTQLQQQELCVCELVDGTDVDISTISKHLSQLKQTGIVSSRRQGKQIFYRLETPCLLNSLSCVETVLERNAKASSALIK</sequence>
<evidence type="ECO:0000313" key="6">
    <source>
        <dbReference type="EMBL" id="TKB58733.1"/>
    </source>
</evidence>
<dbReference type="SMART" id="SM00418">
    <property type="entry name" value="HTH_ARSR"/>
    <property type="match status" value="1"/>
</dbReference>
<keyword evidence="4" id="KW-0804">Transcription</keyword>
<dbReference type="InterPro" id="IPR036390">
    <property type="entry name" value="WH_DNA-bd_sf"/>
</dbReference>
<name>A0A4U1BST6_9GAMM</name>
<evidence type="ECO:0000313" key="7">
    <source>
        <dbReference type="Proteomes" id="UP000305675"/>
    </source>
</evidence>
<dbReference type="GO" id="GO:0003700">
    <property type="term" value="F:DNA-binding transcription factor activity"/>
    <property type="evidence" value="ECO:0007669"/>
    <property type="project" value="InterPro"/>
</dbReference>